<dbReference type="EMBL" id="JACHIK010000002">
    <property type="protein sequence ID" value="MBB5041095.1"/>
    <property type="molecule type" value="Genomic_DNA"/>
</dbReference>
<gene>
    <name evidence="4" type="ORF">HNQ66_000478</name>
</gene>
<reference evidence="4 5" key="1">
    <citation type="submission" date="2020-08" db="EMBL/GenBank/DDBJ databases">
        <title>Genomic Encyclopedia of Type Strains, Phase IV (KMG-IV): sequencing the most valuable type-strain genomes for metagenomic binning, comparative biology and taxonomic classification.</title>
        <authorList>
            <person name="Goeker M."/>
        </authorList>
    </citation>
    <scope>NUCLEOTIDE SEQUENCE [LARGE SCALE GENOMIC DNA]</scope>
    <source>
        <strain evidence="4 5">DSM 21319</strain>
    </source>
</reference>
<dbReference type="InterPro" id="IPR012332">
    <property type="entry name" value="Autotransporter_pectin_lyase_C"/>
</dbReference>
<dbReference type="AlphaFoldDB" id="A0A7W7YRN5"/>
<dbReference type="SMART" id="SM00869">
    <property type="entry name" value="Autotransporter"/>
    <property type="match status" value="1"/>
</dbReference>
<dbReference type="Gene3D" id="2.160.20.20">
    <property type="match status" value="1"/>
</dbReference>
<evidence type="ECO:0000256" key="2">
    <source>
        <dbReference type="SAM" id="SignalP"/>
    </source>
</evidence>
<keyword evidence="1 2" id="KW-0732">Signal</keyword>
<accession>A0A7W7YRN5</accession>
<protein>
    <submittedName>
        <fullName evidence="4">Outer membrane autotransporter protein</fullName>
    </submittedName>
</protein>
<dbReference type="SUPFAM" id="SSF103515">
    <property type="entry name" value="Autotransporter"/>
    <property type="match status" value="1"/>
</dbReference>
<evidence type="ECO:0000313" key="5">
    <source>
        <dbReference type="Proteomes" id="UP000535406"/>
    </source>
</evidence>
<organism evidence="4 5">
    <name type="scientific">Shinella fusca</name>
    <dbReference type="NCBI Taxonomy" id="544480"/>
    <lineage>
        <taxon>Bacteria</taxon>
        <taxon>Pseudomonadati</taxon>
        <taxon>Pseudomonadota</taxon>
        <taxon>Alphaproteobacteria</taxon>
        <taxon>Hyphomicrobiales</taxon>
        <taxon>Rhizobiaceae</taxon>
        <taxon>Shinella</taxon>
    </lineage>
</organism>
<evidence type="ECO:0000313" key="4">
    <source>
        <dbReference type="EMBL" id="MBB5041095.1"/>
    </source>
</evidence>
<feature type="chain" id="PRO_5030892876" evidence="2">
    <location>
        <begin position="38"/>
        <end position="1122"/>
    </location>
</feature>
<dbReference type="InterPro" id="IPR013425">
    <property type="entry name" value="Autotrns_rpt"/>
</dbReference>
<dbReference type="InterPro" id="IPR006315">
    <property type="entry name" value="OM_autotransptr_brl_dom"/>
</dbReference>
<feature type="domain" description="Autotransporter" evidence="3">
    <location>
        <begin position="846"/>
        <end position="1122"/>
    </location>
</feature>
<dbReference type="Proteomes" id="UP000535406">
    <property type="component" value="Unassembled WGS sequence"/>
</dbReference>
<dbReference type="Pfam" id="PF12951">
    <property type="entry name" value="PATR"/>
    <property type="match status" value="4"/>
</dbReference>
<evidence type="ECO:0000256" key="1">
    <source>
        <dbReference type="ARBA" id="ARBA00022729"/>
    </source>
</evidence>
<dbReference type="Gene3D" id="2.40.128.130">
    <property type="entry name" value="Autotransporter beta-domain"/>
    <property type="match status" value="1"/>
</dbReference>
<dbReference type="NCBIfam" id="TIGR01414">
    <property type="entry name" value="autotrans_barl"/>
    <property type="match status" value="1"/>
</dbReference>
<comment type="caution">
    <text evidence="4">The sequence shown here is derived from an EMBL/GenBank/DDBJ whole genome shotgun (WGS) entry which is preliminary data.</text>
</comment>
<evidence type="ECO:0000259" key="3">
    <source>
        <dbReference type="PROSITE" id="PS51208"/>
    </source>
</evidence>
<dbReference type="InterPro" id="IPR036709">
    <property type="entry name" value="Autotransporte_beta_dom_sf"/>
</dbReference>
<dbReference type="PROSITE" id="PS51208">
    <property type="entry name" value="AUTOTRANSPORTER"/>
    <property type="match status" value="1"/>
</dbReference>
<dbReference type="InterPro" id="IPR011050">
    <property type="entry name" value="Pectin_lyase_fold/virulence"/>
</dbReference>
<keyword evidence="5" id="KW-1185">Reference proteome</keyword>
<feature type="signal peptide" evidence="2">
    <location>
        <begin position="1"/>
        <end position="37"/>
    </location>
</feature>
<proteinExistence type="predicted"/>
<name>A0A7W7YRN5_9HYPH</name>
<dbReference type="GO" id="GO:0019867">
    <property type="term" value="C:outer membrane"/>
    <property type="evidence" value="ECO:0007669"/>
    <property type="project" value="InterPro"/>
</dbReference>
<dbReference type="NCBIfam" id="TIGR02601">
    <property type="entry name" value="autotrns_rpt"/>
    <property type="match status" value="4"/>
</dbReference>
<dbReference type="InterPro" id="IPR005546">
    <property type="entry name" value="Autotransporte_beta"/>
</dbReference>
<dbReference type="Pfam" id="PF03797">
    <property type="entry name" value="Autotransporter"/>
    <property type="match status" value="1"/>
</dbReference>
<dbReference type="RefSeq" id="WP_184140496.1">
    <property type="nucleotide sequence ID" value="NZ_JACHIK010000002.1"/>
</dbReference>
<dbReference type="SUPFAM" id="SSF51126">
    <property type="entry name" value="Pectin lyase-like"/>
    <property type="match status" value="2"/>
</dbReference>
<sequence>MAKNFKAKEKCGPAGSGRLVGALLCTTALALTLPAGASWAQSVSWNGGTGDWNSGANWSSGNPPTSAEAAYFFNGGTVEINNGTNAEALVLGLGSGSGTSGNLIIQTGGGLALSAGLAVGNNDVAASSLLDIDGGTLVQNGGASWIYDTGQLVLRNGGVIDVSGNGNGGVLGLSGGTLVIGDGGGIVLATAIWSLGTPGHVIFDNASDSTFSTLIEDNVDVVHDGAGTTTLSGNNTYTGGTALNAGVVSVSQNSNLGAASGILTFDGGTLQTTAGFSMNRATTIGVGGGTFDVTAGTLTQAGVISGNGPLSKTGVGTLTLTGNSSAFTGTTTVSEGTLVLEDLLGGSKSIRQTGTLDLRVADAAAGETVEVEDWGVISLSVTGAGNGAIFDLDDNATVNVLASNALSATSTVYFTDRDTKLRLNGYSTTVGRLIVSNDERGIITNEGSSQNAILTVVGQSGDSSFTGTIEDGSGSGTLGLTLEDGILDLWGANTYTGGTTVNGGTLLAIRAGAFVDETAYVINGGMLDLGGFDLTMSSLSGAGGTVSLGVANLTVDQATDTTYAGVLTGTGDVIKSGTGTLTLTGDSSAFAGTITVGSGGALVVGVGGSGVLGGALTIGAGGRLGGTGTVGTAGMTTTIAAGAVHAPGNSIGIQHIAGDYVNNGTLVIEATPTAADQLVVVGAVDITGASLELLLSPTDAASWDSFNGPFTIIDKQSAGAVVGTFSPVTSNLLFLDAILDYAGGDGNDVTLELLRNDIAFASTGITRNQIATGTAIEALGSGHLLWNSIALATDPDLVRASFDALSGEVHASMKTALIDDSRFIRNAVNDRLRAAFDEGGASGGVDTTDGSAFWGQAFGSWGQIDGDGNAASLDHSTGGLLFGADVPVFDDWRLGAVAGYSNTNVDVTGRQSSGSSDNYYFGLYGGAQWGDFALRTGAAYTLHDISTTRIIAVPGVSDSVKSDYTAGTAQVFGEFGYRMQADNAAFEPFANLAHVSINTRGFTEQGGAAALSGASANTDATFTTLGLRASSTFDLDGTSLMVNGMLGWRHAFGGGTPESTMRFAGGTRFTIAGVPVVRDAAVFQAGLDLAITSNTTLGASYNGQFSAGVAEQSFKANLNVRF</sequence>